<dbReference type="PANTHER" id="PTHR43750">
    <property type="entry name" value="UDP-GLUCOSE 6-DEHYDROGENASE TUAD"/>
    <property type="match status" value="1"/>
</dbReference>
<dbReference type="GO" id="GO:0051287">
    <property type="term" value="F:NAD binding"/>
    <property type="evidence" value="ECO:0007669"/>
    <property type="project" value="InterPro"/>
</dbReference>
<dbReference type="PIRSF" id="PIRSF000124">
    <property type="entry name" value="UDPglc_GDPman_dh"/>
    <property type="match status" value="1"/>
</dbReference>
<dbReference type="Gene3D" id="3.40.50.720">
    <property type="entry name" value="NAD(P)-binding Rossmann-like Domain"/>
    <property type="match status" value="1"/>
</dbReference>
<protein>
    <recommendedName>
        <fullName evidence="1">UDP-glucose/GDP-mannose dehydrogenase N-terminal domain-containing protein</fullName>
    </recommendedName>
</protein>
<accession>A0A382LKX0</accession>
<dbReference type="GO" id="GO:0016616">
    <property type="term" value="F:oxidoreductase activity, acting on the CH-OH group of donors, NAD or NADP as acceptor"/>
    <property type="evidence" value="ECO:0007669"/>
    <property type="project" value="InterPro"/>
</dbReference>
<dbReference type="PANTHER" id="PTHR43750:SF3">
    <property type="entry name" value="UDP-GLUCOSE 6-DEHYDROGENASE TUAD"/>
    <property type="match status" value="1"/>
</dbReference>
<dbReference type="AlphaFoldDB" id="A0A382LKX0"/>
<gene>
    <name evidence="2" type="ORF">METZ01_LOCUS290080</name>
</gene>
<dbReference type="InterPro" id="IPR036291">
    <property type="entry name" value="NAD(P)-bd_dom_sf"/>
</dbReference>
<reference evidence="2" key="1">
    <citation type="submission" date="2018-05" db="EMBL/GenBank/DDBJ databases">
        <authorList>
            <person name="Lanie J.A."/>
            <person name="Ng W.-L."/>
            <person name="Kazmierczak K.M."/>
            <person name="Andrzejewski T.M."/>
            <person name="Davidsen T.M."/>
            <person name="Wayne K.J."/>
            <person name="Tettelin H."/>
            <person name="Glass J.I."/>
            <person name="Rusch D."/>
            <person name="Podicherti R."/>
            <person name="Tsui H.-C.T."/>
            <person name="Winkler M.E."/>
        </authorList>
    </citation>
    <scope>NUCLEOTIDE SEQUENCE</scope>
</reference>
<dbReference type="InterPro" id="IPR028359">
    <property type="entry name" value="UDP_ManNAc/GlcNAc_DH"/>
</dbReference>
<dbReference type="EMBL" id="UINC01087665">
    <property type="protein sequence ID" value="SVC37226.1"/>
    <property type="molecule type" value="Genomic_DNA"/>
</dbReference>
<name>A0A382LKX0_9ZZZZ</name>
<evidence type="ECO:0000259" key="1">
    <source>
        <dbReference type="Pfam" id="PF03721"/>
    </source>
</evidence>
<evidence type="ECO:0000313" key="2">
    <source>
        <dbReference type="EMBL" id="SVC37226.1"/>
    </source>
</evidence>
<dbReference type="PIRSF" id="PIRSF500136">
    <property type="entry name" value="UDP_ManNAc_DH"/>
    <property type="match status" value="1"/>
</dbReference>
<dbReference type="GO" id="GO:0016628">
    <property type="term" value="F:oxidoreductase activity, acting on the CH-CH group of donors, NAD or NADP as acceptor"/>
    <property type="evidence" value="ECO:0007669"/>
    <property type="project" value="InterPro"/>
</dbReference>
<dbReference type="SUPFAM" id="SSF51735">
    <property type="entry name" value="NAD(P)-binding Rossmann-fold domains"/>
    <property type="match status" value="1"/>
</dbReference>
<feature type="non-terminal residue" evidence="2">
    <location>
        <position position="161"/>
    </location>
</feature>
<dbReference type="Pfam" id="PF03721">
    <property type="entry name" value="UDPG_MGDP_dh_N"/>
    <property type="match status" value="1"/>
</dbReference>
<organism evidence="2">
    <name type="scientific">marine metagenome</name>
    <dbReference type="NCBI Taxonomy" id="408172"/>
    <lineage>
        <taxon>unclassified sequences</taxon>
        <taxon>metagenomes</taxon>
        <taxon>ecological metagenomes</taxon>
    </lineage>
</organism>
<feature type="domain" description="UDP-glucose/GDP-mannose dehydrogenase N-terminal" evidence="1">
    <location>
        <begin position="2"/>
        <end position="160"/>
    </location>
</feature>
<sequence>MKRITIIGTGYVGLVSGAGISDFGHQVRCVDIDKQKIDLLNDGSIPIYEPGLKTLIARSVNAKRLTFSVAVEEAIKWAEVIFIAVGTPQGENGDADISAVIAVAEQIGINLNNYKVISTKSTVPIGTGKMIQKIIDQHNHDKIKYDYCSNPEFLREGAAVR</sequence>
<proteinExistence type="predicted"/>
<dbReference type="InterPro" id="IPR017476">
    <property type="entry name" value="UDP-Glc/GDP-Man"/>
</dbReference>
<dbReference type="InterPro" id="IPR001732">
    <property type="entry name" value="UDP-Glc/GDP-Man_DH_N"/>
</dbReference>
<dbReference type="GO" id="GO:0000271">
    <property type="term" value="P:polysaccharide biosynthetic process"/>
    <property type="evidence" value="ECO:0007669"/>
    <property type="project" value="InterPro"/>
</dbReference>